<name>A0A348WKT3_9GAMM</name>
<keyword evidence="2" id="KW-1133">Transmembrane helix</keyword>
<evidence type="ECO:0000313" key="3">
    <source>
        <dbReference type="EMBL" id="HAR55145.1"/>
    </source>
</evidence>
<dbReference type="AlphaFoldDB" id="A0A348WKT3"/>
<keyword evidence="2" id="KW-0812">Transmembrane</keyword>
<accession>A0A348WKT3</accession>
<proteinExistence type="predicted"/>
<gene>
    <name evidence="3" type="ORF">DCR58_00015</name>
</gene>
<evidence type="ECO:0000256" key="2">
    <source>
        <dbReference type="SAM" id="Phobius"/>
    </source>
</evidence>
<evidence type="ECO:0000256" key="1">
    <source>
        <dbReference type="SAM" id="MobiDB-lite"/>
    </source>
</evidence>
<feature type="region of interest" description="Disordered" evidence="1">
    <location>
        <begin position="113"/>
        <end position="132"/>
    </location>
</feature>
<comment type="caution">
    <text evidence="3">The sequence shown here is derived from an EMBL/GenBank/DDBJ whole genome shotgun (WGS) entry which is preliminary data.</text>
</comment>
<dbReference type="InterPro" id="IPR008523">
    <property type="entry name" value="DUF805"/>
</dbReference>
<dbReference type="Proteomes" id="UP000262878">
    <property type="component" value="Unassembled WGS sequence"/>
</dbReference>
<dbReference type="PANTHER" id="PTHR34980">
    <property type="entry name" value="INNER MEMBRANE PROTEIN-RELATED-RELATED"/>
    <property type="match status" value="1"/>
</dbReference>
<evidence type="ECO:0000313" key="4">
    <source>
        <dbReference type="Proteomes" id="UP000262878"/>
    </source>
</evidence>
<sequence length="132" mass="14881">MKWYLEALRRYLDFKSRSTRTEFWMFTLFNLLFYIAAAILDITLGLWDQEFGVGLFTGLYGVFILLPNVSVAVRRLHDVGLTGWLYLLVFVPIAGPFIILGIACVAGKPGTNKYGPNPKEAQQEEDEGSISV</sequence>
<feature type="compositionally biased region" description="Acidic residues" evidence="1">
    <location>
        <begin position="123"/>
        <end position="132"/>
    </location>
</feature>
<dbReference type="PANTHER" id="PTHR34980:SF2">
    <property type="entry name" value="INNER MEMBRANE PROTEIN YHAH-RELATED"/>
    <property type="match status" value="1"/>
</dbReference>
<dbReference type="Pfam" id="PF05656">
    <property type="entry name" value="DUF805"/>
    <property type="match status" value="1"/>
</dbReference>
<dbReference type="EMBL" id="DMUP01000001">
    <property type="protein sequence ID" value="HAR55145.1"/>
    <property type="molecule type" value="Genomic_DNA"/>
</dbReference>
<protein>
    <submittedName>
        <fullName evidence="3">DUF805 domain-containing protein</fullName>
    </submittedName>
</protein>
<keyword evidence="2" id="KW-0472">Membrane</keyword>
<dbReference type="RefSeq" id="WP_040488096.1">
    <property type="nucleotide sequence ID" value="NZ_DBGH01000076.1"/>
</dbReference>
<feature type="transmembrane region" description="Helical" evidence="2">
    <location>
        <begin position="21"/>
        <end position="47"/>
    </location>
</feature>
<organism evidence="3 4">
    <name type="scientific">Idiomarina baltica</name>
    <dbReference type="NCBI Taxonomy" id="190892"/>
    <lineage>
        <taxon>Bacteria</taxon>
        <taxon>Pseudomonadati</taxon>
        <taxon>Pseudomonadota</taxon>
        <taxon>Gammaproteobacteria</taxon>
        <taxon>Alteromonadales</taxon>
        <taxon>Idiomarinaceae</taxon>
        <taxon>Idiomarina</taxon>
    </lineage>
</organism>
<reference evidence="3 4" key="1">
    <citation type="journal article" date="2018" name="Nat. Biotechnol.">
        <title>A standardized bacterial taxonomy based on genome phylogeny substantially revises the tree of life.</title>
        <authorList>
            <person name="Parks D.H."/>
            <person name="Chuvochina M."/>
            <person name="Waite D.W."/>
            <person name="Rinke C."/>
            <person name="Skarshewski A."/>
            <person name="Chaumeil P.A."/>
            <person name="Hugenholtz P."/>
        </authorList>
    </citation>
    <scope>NUCLEOTIDE SEQUENCE [LARGE SCALE GENOMIC DNA]</scope>
    <source>
        <strain evidence="3">UBA9360</strain>
    </source>
</reference>
<feature type="transmembrane region" description="Helical" evidence="2">
    <location>
        <begin position="85"/>
        <end position="108"/>
    </location>
</feature>
<feature type="transmembrane region" description="Helical" evidence="2">
    <location>
        <begin position="53"/>
        <end position="73"/>
    </location>
</feature>
<dbReference type="GO" id="GO:0005886">
    <property type="term" value="C:plasma membrane"/>
    <property type="evidence" value="ECO:0007669"/>
    <property type="project" value="TreeGrafter"/>
</dbReference>